<dbReference type="EMBL" id="CAJGYM010000033">
    <property type="protein sequence ID" value="CAD6193167.1"/>
    <property type="molecule type" value="Genomic_DNA"/>
</dbReference>
<proteinExistence type="predicted"/>
<evidence type="ECO:0000313" key="2">
    <source>
        <dbReference type="EMBL" id="CAD6193167.1"/>
    </source>
</evidence>
<dbReference type="Proteomes" id="UP000835052">
    <property type="component" value="Unassembled WGS sequence"/>
</dbReference>
<feature type="transmembrane region" description="Helical" evidence="1">
    <location>
        <begin position="7"/>
        <end position="25"/>
    </location>
</feature>
<name>A0A8S1HD61_9PELO</name>
<accession>A0A8S1HD61</accession>
<keyword evidence="1" id="KW-0812">Transmembrane</keyword>
<evidence type="ECO:0000256" key="1">
    <source>
        <dbReference type="SAM" id="Phobius"/>
    </source>
</evidence>
<dbReference type="AlphaFoldDB" id="A0A8S1HD61"/>
<sequence>MSPKCPAFKILFIKGHFIFVVTFLLDNESSLKFCEIYAYLIIVFQSHYFLLVNFLYRYFMITSLQPVVDPIFTLSLIKIYRDKVILFLTVLCRKEPTASINSVGIASSQIVPEQIEITSL</sequence>
<keyword evidence="1" id="KW-0472">Membrane</keyword>
<evidence type="ECO:0000313" key="3">
    <source>
        <dbReference type="Proteomes" id="UP000835052"/>
    </source>
</evidence>
<protein>
    <submittedName>
        <fullName evidence="2">Uncharacterized protein</fullName>
    </submittedName>
</protein>
<keyword evidence="3" id="KW-1185">Reference proteome</keyword>
<gene>
    <name evidence="2" type="ORF">CAUJ_LOCUS9086</name>
</gene>
<comment type="caution">
    <text evidence="2">The sequence shown here is derived from an EMBL/GenBank/DDBJ whole genome shotgun (WGS) entry which is preliminary data.</text>
</comment>
<keyword evidence="1" id="KW-1133">Transmembrane helix</keyword>
<reference evidence="2" key="1">
    <citation type="submission" date="2020-10" db="EMBL/GenBank/DDBJ databases">
        <authorList>
            <person name="Kikuchi T."/>
        </authorList>
    </citation>
    <scope>NUCLEOTIDE SEQUENCE</scope>
    <source>
        <strain evidence="2">NKZ352</strain>
    </source>
</reference>
<organism evidence="2 3">
    <name type="scientific">Caenorhabditis auriculariae</name>
    <dbReference type="NCBI Taxonomy" id="2777116"/>
    <lineage>
        <taxon>Eukaryota</taxon>
        <taxon>Metazoa</taxon>
        <taxon>Ecdysozoa</taxon>
        <taxon>Nematoda</taxon>
        <taxon>Chromadorea</taxon>
        <taxon>Rhabditida</taxon>
        <taxon>Rhabditina</taxon>
        <taxon>Rhabditomorpha</taxon>
        <taxon>Rhabditoidea</taxon>
        <taxon>Rhabditidae</taxon>
        <taxon>Peloderinae</taxon>
        <taxon>Caenorhabditis</taxon>
    </lineage>
</organism>
<feature type="transmembrane region" description="Helical" evidence="1">
    <location>
        <begin position="37"/>
        <end position="56"/>
    </location>
</feature>